<evidence type="ECO:0000313" key="2">
    <source>
        <dbReference type="Proteomes" id="UP000824782"/>
    </source>
</evidence>
<name>A0AAV7B785_ENGPU</name>
<proteinExistence type="predicted"/>
<sequence length="88" mass="9683">MPCTYIQAALTYITSRMCLRFGAFVVPGRGAFSAGHTPLPRMRGDNGADKPGYGRLLTFDYLPFSELLLYPCLCAAPLPPVSVWQCRP</sequence>
<dbReference type="EMBL" id="WNYA01000006">
    <property type="protein sequence ID" value="KAG8568362.1"/>
    <property type="molecule type" value="Genomic_DNA"/>
</dbReference>
<keyword evidence="2" id="KW-1185">Reference proteome</keyword>
<accession>A0AAV7B785</accession>
<comment type="caution">
    <text evidence="1">The sequence shown here is derived from an EMBL/GenBank/DDBJ whole genome shotgun (WGS) entry which is preliminary data.</text>
</comment>
<gene>
    <name evidence="1" type="ORF">GDO81_013967</name>
</gene>
<reference evidence="1" key="1">
    <citation type="thesis" date="2020" institute="ProQuest LLC" country="789 East Eisenhower Parkway, Ann Arbor, MI, USA">
        <title>Comparative Genomics and Chromosome Evolution.</title>
        <authorList>
            <person name="Mudd A.B."/>
        </authorList>
    </citation>
    <scope>NUCLEOTIDE SEQUENCE</scope>
    <source>
        <strain evidence="1">237g6f4</strain>
        <tissue evidence="1">Blood</tissue>
    </source>
</reference>
<evidence type="ECO:0000313" key="1">
    <source>
        <dbReference type="EMBL" id="KAG8568362.1"/>
    </source>
</evidence>
<organism evidence="1 2">
    <name type="scientific">Engystomops pustulosus</name>
    <name type="common">Tungara frog</name>
    <name type="synonym">Physalaemus pustulosus</name>
    <dbReference type="NCBI Taxonomy" id="76066"/>
    <lineage>
        <taxon>Eukaryota</taxon>
        <taxon>Metazoa</taxon>
        <taxon>Chordata</taxon>
        <taxon>Craniata</taxon>
        <taxon>Vertebrata</taxon>
        <taxon>Euteleostomi</taxon>
        <taxon>Amphibia</taxon>
        <taxon>Batrachia</taxon>
        <taxon>Anura</taxon>
        <taxon>Neobatrachia</taxon>
        <taxon>Hyloidea</taxon>
        <taxon>Leptodactylidae</taxon>
        <taxon>Leiuperinae</taxon>
        <taxon>Engystomops</taxon>
    </lineage>
</organism>
<dbReference type="Proteomes" id="UP000824782">
    <property type="component" value="Unassembled WGS sequence"/>
</dbReference>
<protein>
    <submittedName>
        <fullName evidence="1">Uncharacterized protein</fullName>
    </submittedName>
</protein>
<dbReference type="AlphaFoldDB" id="A0AAV7B785"/>